<feature type="region of interest" description="Disordered" evidence="1">
    <location>
        <begin position="73"/>
        <end position="120"/>
    </location>
</feature>
<proteinExistence type="predicted"/>
<name>A0A9E7NBM0_9EURY</name>
<gene>
    <name evidence="2" type="ORF">NGM29_04000</name>
</gene>
<dbReference type="GeneID" id="73289180"/>
<evidence type="ECO:0000313" key="3">
    <source>
        <dbReference type="Proteomes" id="UP001056855"/>
    </source>
</evidence>
<dbReference type="KEGG" id="sawl:NGM29_04000"/>
<accession>A0A9E7NBM0</accession>
<feature type="compositionally biased region" description="Low complexity" evidence="1">
    <location>
        <begin position="76"/>
        <end position="94"/>
    </location>
</feature>
<sequence>MAKHDTEDAAYMELTPDSWHQHDGVYAIDCPECGSMASLSNVIEHNRCNGFLARHSEGDSEGTDCTAKLWFELGYTEEPPSSDESATESTATTTAEDDDVEDKHDSPAGTDGTVDESQRG</sequence>
<reference evidence="2" key="1">
    <citation type="submission" date="2022-06" db="EMBL/GenBank/DDBJ databases">
        <title>Diverse halophilic archaea isolated from saline environments.</title>
        <authorList>
            <person name="Cui H.-L."/>
        </authorList>
    </citation>
    <scope>NUCLEOTIDE SEQUENCE</scope>
    <source>
        <strain evidence="2">WLHS1</strain>
    </source>
</reference>
<dbReference type="Proteomes" id="UP001056855">
    <property type="component" value="Chromosome"/>
</dbReference>
<dbReference type="EMBL" id="CP100355">
    <property type="protein sequence ID" value="UTF54451.1"/>
    <property type="molecule type" value="Genomic_DNA"/>
</dbReference>
<protein>
    <submittedName>
        <fullName evidence="2">Uncharacterized protein</fullName>
    </submittedName>
</protein>
<organism evidence="2 3">
    <name type="scientific">Natronosalvus rutilus</name>
    <dbReference type="NCBI Taxonomy" id="2953753"/>
    <lineage>
        <taxon>Archaea</taxon>
        <taxon>Methanobacteriati</taxon>
        <taxon>Methanobacteriota</taxon>
        <taxon>Stenosarchaea group</taxon>
        <taxon>Halobacteria</taxon>
        <taxon>Halobacteriales</taxon>
        <taxon>Natrialbaceae</taxon>
        <taxon>Natronosalvus</taxon>
    </lineage>
</organism>
<evidence type="ECO:0000256" key="1">
    <source>
        <dbReference type="SAM" id="MobiDB-lite"/>
    </source>
</evidence>
<dbReference type="AlphaFoldDB" id="A0A9E7NBM0"/>
<evidence type="ECO:0000313" key="2">
    <source>
        <dbReference type="EMBL" id="UTF54451.1"/>
    </source>
</evidence>
<keyword evidence="3" id="KW-1185">Reference proteome</keyword>
<dbReference type="RefSeq" id="WP_254159111.1">
    <property type="nucleotide sequence ID" value="NZ_CP100355.1"/>
</dbReference>